<gene>
    <name evidence="1" type="ORF">CEXT_155691</name>
</gene>
<name>A0AAV4MPY4_CAEEX</name>
<dbReference type="AlphaFoldDB" id="A0AAV4MPY4"/>
<evidence type="ECO:0000313" key="2">
    <source>
        <dbReference type="Proteomes" id="UP001054945"/>
    </source>
</evidence>
<proteinExistence type="predicted"/>
<sequence>MYVYRREKSLQRKGRVIKRKGLQCRAKIDLVKFNDNVPFSSLLLITLVVTVKENVKDNQILFCVGKLVKLECNYSNTKSISVHGDLVAKNEISLFTKMNICLNSPGNVVLVSLKPSTSSNV</sequence>
<organism evidence="1 2">
    <name type="scientific">Caerostris extrusa</name>
    <name type="common">Bark spider</name>
    <name type="synonym">Caerostris bankana</name>
    <dbReference type="NCBI Taxonomy" id="172846"/>
    <lineage>
        <taxon>Eukaryota</taxon>
        <taxon>Metazoa</taxon>
        <taxon>Ecdysozoa</taxon>
        <taxon>Arthropoda</taxon>
        <taxon>Chelicerata</taxon>
        <taxon>Arachnida</taxon>
        <taxon>Araneae</taxon>
        <taxon>Araneomorphae</taxon>
        <taxon>Entelegynae</taxon>
        <taxon>Araneoidea</taxon>
        <taxon>Araneidae</taxon>
        <taxon>Caerostris</taxon>
    </lineage>
</organism>
<comment type="caution">
    <text evidence="1">The sequence shown here is derived from an EMBL/GenBank/DDBJ whole genome shotgun (WGS) entry which is preliminary data.</text>
</comment>
<dbReference type="EMBL" id="BPLR01002505">
    <property type="protein sequence ID" value="GIX74438.1"/>
    <property type="molecule type" value="Genomic_DNA"/>
</dbReference>
<keyword evidence="2" id="KW-1185">Reference proteome</keyword>
<evidence type="ECO:0000313" key="1">
    <source>
        <dbReference type="EMBL" id="GIX74438.1"/>
    </source>
</evidence>
<protein>
    <submittedName>
        <fullName evidence="1">Uncharacterized protein</fullName>
    </submittedName>
</protein>
<reference evidence="1 2" key="1">
    <citation type="submission" date="2021-06" db="EMBL/GenBank/DDBJ databases">
        <title>Caerostris extrusa draft genome.</title>
        <authorList>
            <person name="Kono N."/>
            <person name="Arakawa K."/>
        </authorList>
    </citation>
    <scope>NUCLEOTIDE SEQUENCE [LARGE SCALE GENOMIC DNA]</scope>
</reference>
<accession>A0AAV4MPY4</accession>
<dbReference type="Proteomes" id="UP001054945">
    <property type="component" value="Unassembled WGS sequence"/>
</dbReference>